<evidence type="ECO:0000256" key="1">
    <source>
        <dbReference type="SAM" id="MobiDB-lite"/>
    </source>
</evidence>
<evidence type="ECO:0000313" key="3">
    <source>
        <dbReference type="EMBL" id="KFG30580.1"/>
    </source>
</evidence>
<gene>
    <name evidence="3" type="ORF">TGDOM2_211470</name>
</gene>
<dbReference type="VEuPathDB" id="ToxoDB:TGDOM2_211470"/>
<feature type="region of interest" description="Disordered" evidence="1">
    <location>
        <begin position="152"/>
        <end position="189"/>
    </location>
</feature>
<sequence length="454" mass="48273">MKSAIPKGSQGKGGKKGDEASRKSGLHKQLCKERLRAIEAAARLLPPPPDDDACKTSDPAVSTSSPVPSVCSPCSSSSSAAGCRSASASSFRLASSADPALTSLSVLECVSHARSSSDEPLSSLALPSVSQTSLDHLDPGVDTRELCFSSQRVLKKRRERPSASRPSGKFEEASAVAEDAQGAAEHSGGMHELPRLDLTAAPGRFAFHRIDLDARAAASVTLDAKHHRGKKKLLGTVSGVHKPQGTLLVGPSPARQSLPGGAADAGSDRPPTEAAALLLPPTVKRSADLATLVDAGKLQQQERLAKRDAAKAHLANWYDIPAQELSPALRRELKVLELRGHMDPKKFHKEGLKIRSERTERRIGSGVYVQHTAHLHVCTVKDGFGSRGGVGAGRESEAVGCSKRRKAKGGSLLSSLLKDASVETWTRKKVRDLGSATFHAKGRKNSWKMLKKRR</sequence>
<feature type="compositionally biased region" description="Low complexity" evidence="1">
    <location>
        <begin position="57"/>
        <end position="82"/>
    </location>
</feature>
<accession>A0A086JEL2</accession>
<comment type="caution">
    <text evidence="3">The sequence shown here is derived from an EMBL/GenBank/DDBJ whole genome shotgun (WGS) entry which is preliminary data.</text>
</comment>
<dbReference type="Pfam" id="PF08698">
    <property type="entry name" value="Fcf2"/>
    <property type="match status" value="1"/>
</dbReference>
<evidence type="ECO:0000313" key="4">
    <source>
        <dbReference type="Proteomes" id="UP000028837"/>
    </source>
</evidence>
<dbReference type="AlphaFoldDB" id="A0A086JEL2"/>
<protein>
    <submittedName>
        <fullName evidence="3">Fcf2 pre-rRNA processing protein</fullName>
    </submittedName>
</protein>
<dbReference type="Proteomes" id="UP000028837">
    <property type="component" value="Unassembled WGS sequence"/>
</dbReference>
<organism evidence="3 4">
    <name type="scientific">Toxoplasma gondii GAB2-2007-GAL-DOM2</name>
    <dbReference type="NCBI Taxonomy" id="1130820"/>
    <lineage>
        <taxon>Eukaryota</taxon>
        <taxon>Sar</taxon>
        <taxon>Alveolata</taxon>
        <taxon>Apicomplexa</taxon>
        <taxon>Conoidasida</taxon>
        <taxon>Coccidia</taxon>
        <taxon>Eucoccidiorida</taxon>
        <taxon>Eimeriorina</taxon>
        <taxon>Sarcocystidae</taxon>
        <taxon>Toxoplasma</taxon>
    </lineage>
</organism>
<name>A0A086JEL2_TOXGO</name>
<feature type="domain" description="Fcf2 pre-rRNA processing C-terminal" evidence="2">
    <location>
        <begin position="311"/>
        <end position="429"/>
    </location>
</feature>
<dbReference type="EMBL" id="AHZU02001611">
    <property type="protein sequence ID" value="KFG30580.1"/>
    <property type="molecule type" value="Genomic_DNA"/>
</dbReference>
<reference evidence="3 4" key="1">
    <citation type="submission" date="2014-02" db="EMBL/GenBank/DDBJ databases">
        <authorList>
            <person name="Sibley D."/>
            <person name="Venepally P."/>
            <person name="Karamycheva S."/>
            <person name="Hadjithomas M."/>
            <person name="Khan A."/>
            <person name="Brunk B."/>
            <person name="Roos D."/>
            <person name="Caler E."/>
            <person name="Lorenzi H."/>
        </authorList>
    </citation>
    <scope>NUCLEOTIDE SEQUENCE [LARGE SCALE GENOMIC DNA]</scope>
    <source>
        <strain evidence="3 4">GAB2-2007-GAL-DOM2</strain>
    </source>
</reference>
<proteinExistence type="predicted"/>
<feature type="region of interest" description="Disordered" evidence="1">
    <location>
        <begin position="41"/>
        <end position="82"/>
    </location>
</feature>
<feature type="region of interest" description="Disordered" evidence="1">
    <location>
        <begin position="1"/>
        <end position="28"/>
    </location>
</feature>
<dbReference type="InterPro" id="IPR014810">
    <property type="entry name" value="Fcf2_C"/>
</dbReference>
<evidence type="ECO:0000259" key="2">
    <source>
        <dbReference type="Pfam" id="PF08698"/>
    </source>
</evidence>
<feature type="region of interest" description="Disordered" evidence="1">
    <location>
        <begin position="244"/>
        <end position="270"/>
    </location>
</feature>
<dbReference type="OrthoDB" id="427886at2759"/>